<dbReference type="STRING" id="1073089.A0A1L9R5H2"/>
<dbReference type="Proteomes" id="UP000184383">
    <property type="component" value="Unassembled WGS sequence"/>
</dbReference>
<keyword evidence="3" id="KW-1185">Reference proteome</keyword>
<dbReference type="InterPro" id="IPR052897">
    <property type="entry name" value="Sec-Metab_Biosynth_Hydrolase"/>
</dbReference>
<evidence type="ECO:0000313" key="3">
    <source>
        <dbReference type="Proteomes" id="UP000184383"/>
    </source>
</evidence>
<evidence type="ECO:0000259" key="1">
    <source>
        <dbReference type="Pfam" id="PF12697"/>
    </source>
</evidence>
<protein>
    <recommendedName>
        <fullName evidence="1">AB hydrolase-1 domain-containing protein</fullName>
    </recommendedName>
</protein>
<organism evidence="2 3">
    <name type="scientific">Aspergillus wentii DTO 134E9</name>
    <dbReference type="NCBI Taxonomy" id="1073089"/>
    <lineage>
        <taxon>Eukaryota</taxon>
        <taxon>Fungi</taxon>
        <taxon>Dikarya</taxon>
        <taxon>Ascomycota</taxon>
        <taxon>Pezizomycotina</taxon>
        <taxon>Eurotiomycetes</taxon>
        <taxon>Eurotiomycetidae</taxon>
        <taxon>Eurotiales</taxon>
        <taxon>Aspergillaceae</taxon>
        <taxon>Aspergillus</taxon>
        <taxon>Aspergillus subgen. Cremei</taxon>
    </lineage>
</organism>
<dbReference type="GeneID" id="63752460"/>
<name>A0A1L9R5H2_ASPWE</name>
<dbReference type="AlphaFoldDB" id="A0A1L9R5H2"/>
<dbReference type="VEuPathDB" id="FungiDB:ASPWEDRAFT_45722"/>
<sequence length="256" mass="27813">MENTPSSPTIVIVPASFCPSSFYSAVSGALQDHGLETVVGTLQSTALEPSGKAATMQDDSTYFRQIISDLAHQEKEIVLVAHSYGGIVATECSQGLSRTERQASGQKGGIIQLVYMACIVPRAGHSLQDNMGDLLPDYINVEGEFMSLVPGGNAKITFCDLPYEEGLVWAKKMLYHSALSFGGPLTYPGYNYLPVAYIICQKDMAVPPDFQHQTVREIEYESGKKVSTFFLDAGHMPNISMPQNVAQVIRHAISQA</sequence>
<reference evidence="3" key="1">
    <citation type="journal article" date="2017" name="Genome Biol.">
        <title>Comparative genomics reveals high biological diversity and specific adaptations in the industrially and medically important fungal genus Aspergillus.</title>
        <authorList>
            <person name="de Vries R.P."/>
            <person name="Riley R."/>
            <person name="Wiebenga A."/>
            <person name="Aguilar-Osorio G."/>
            <person name="Amillis S."/>
            <person name="Uchima C.A."/>
            <person name="Anderluh G."/>
            <person name="Asadollahi M."/>
            <person name="Askin M."/>
            <person name="Barry K."/>
            <person name="Battaglia E."/>
            <person name="Bayram O."/>
            <person name="Benocci T."/>
            <person name="Braus-Stromeyer S.A."/>
            <person name="Caldana C."/>
            <person name="Canovas D."/>
            <person name="Cerqueira G.C."/>
            <person name="Chen F."/>
            <person name="Chen W."/>
            <person name="Choi C."/>
            <person name="Clum A."/>
            <person name="Dos Santos R.A."/>
            <person name="Damasio A.R."/>
            <person name="Diallinas G."/>
            <person name="Emri T."/>
            <person name="Fekete E."/>
            <person name="Flipphi M."/>
            <person name="Freyberg S."/>
            <person name="Gallo A."/>
            <person name="Gournas C."/>
            <person name="Habgood R."/>
            <person name="Hainaut M."/>
            <person name="Harispe M.L."/>
            <person name="Henrissat B."/>
            <person name="Hilden K.S."/>
            <person name="Hope R."/>
            <person name="Hossain A."/>
            <person name="Karabika E."/>
            <person name="Karaffa L."/>
            <person name="Karanyi Z."/>
            <person name="Krasevec N."/>
            <person name="Kuo A."/>
            <person name="Kusch H."/>
            <person name="LaButti K."/>
            <person name="Lagendijk E.L."/>
            <person name="Lapidus A."/>
            <person name="Levasseur A."/>
            <person name="Lindquist E."/>
            <person name="Lipzen A."/>
            <person name="Logrieco A.F."/>
            <person name="MacCabe A."/>
            <person name="Maekelae M.R."/>
            <person name="Malavazi I."/>
            <person name="Melin P."/>
            <person name="Meyer V."/>
            <person name="Mielnichuk N."/>
            <person name="Miskei M."/>
            <person name="Molnar A.P."/>
            <person name="Mule G."/>
            <person name="Ngan C.Y."/>
            <person name="Orejas M."/>
            <person name="Orosz E."/>
            <person name="Ouedraogo J.P."/>
            <person name="Overkamp K.M."/>
            <person name="Park H.-S."/>
            <person name="Perrone G."/>
            <person name="Piumi F."/>
            <person name="Punt P.J."/>
            <person name="Ram A.F."/>
            <person name="Ramon A."/>
            <person name="Rauscher S."/>
            <person name="Record E."/>
            <person name="Riano-Pachon D.M."/>
            <person name="Robert V."/>
            <person name="Roehrig J."/>
            <person name="Ruller R."/>
            <person name="Salamov A."/>
            <person name="Salih N.S."/>
            <person name="Samson R.A."/>
            <person name="Sandor E."/>
            <person name="Sanguinetti M."/>
            <person name="Schuetze T."/>
            <person name="Sepcic K."/>
            <person name="Shelest E."/>
            <person name="Sherlock G."/>
            <person name="Sophianopoulou V."/>
            <person name="Squina F.M."/>
            <person name="Sun H."/>
            <person name="Susca A."/>
            <person name="Todd R.B."/>
            <person name="Tsang A."/>
            <person name="Unkles S.E."/>
            <person name="van de Wiele N."/>
            <person name="van Rossen-Uffink D."/>
            <person name="Oliveira J.V."/>
            <person name="Vesth T.C."/>
            <person name="Visser J."/>
            <person name="Yu J.-H."/>
            <person name="Zhou M."/>
            <person name="Andersen M.R."/>
            <person name="Archer D.B."/>
            <person name="Baker S.E."/>
            <person name="Benoit I."/>
            <person name="Brakhage A.A."/>
            <person name="Braus G.H."/>
            <person name="Fischer R."/>
            <person name="Frisvad J.C."/>
            <person name="Goldman G.H."/>
            <person name="Houbraken J."/>
            <person name="Oakley B."/>
            <person name="Pocsi I."/>
            <person name="Scazzocchio C."/>
            <person name="Seiboth B."/>
            <person name="vanKuyk P.A."/>
            <person name="Wortman J."/>
            <person name="Dyer P.S."/>
            <person name="Grigoriev I.V."/>
        </authorList>
    </citation>
    <scope>NUCLEOTIDE SEQUENCE [LARGE SCALE GENOMIC DNA]</scope>
    <source>
        <strain evidence="3">DTO 134E9</strain>
    </source>
</reference>
<dbReference type="PANTHER" id="PTHR37017:SF11">
    <property type="entry name" value="ESTERASE_LIPASE_THIOESTERASE DOMAIN-CONTAINING PROTEIN"/>
    <property type="match status" value="1"/>
</dbReference>
<dbReference type="RefSeq" id="XP_040683836.1">
    <property type="nucleotide sequence ID" value="XM_040836612.1"/>
</dbReference>
<dbReference type="PANTHER" id="PTHR37017">
    <property type="entry name" value="AB HYDROLASE-1 DOMAIN-CONTAINING PROTEIN-RELATED"/>
    <property type="match status" value="1"/>
</dbReference>
<dbReference type="SUPFAM" id="SSF53474">
    <property type="entry name" value="alpha/beta-Hydrolases"/>
    <property type="match status" value="1"/>
</dbReference>
<dbReference type="InterPro" id="IPR000073">
    <property type="entry name" value="AB_hydrolase_1"/>
</dbReference>
<accession>A0A1L9R5H2</accession>
<dbReference type="Gene3D" id="3.40.50.1820">
    <property type="entry name" value="alpha/beta hydrolase"/>
    <property type="match status" value="1"/>
</dbReference>
<dbReference type="EMBL" id="KV878217">
    <property type="protein sequence ID" value="OJJ30159.1"/>
    <property type="molecule type" value="Genomic_DNA"/>
</dbReference>
<dbReference type="InterPro" id="IPR029058">
    <property type="entry name" value="AB_hydrolase_fold"/>
</dbReference>
<dbReference type="Pfam" id="PF12697">
    <property type="entry name" value="Abhydrolase_6"/>
    <property type="match status" value="1"/>
</dbReference>
<dbReference type="OrthoDB" id="1263307at2759"/>
<gene>
    <name evidence="2" type="ORF">ASPWEDRAFT_45722</name>
</gene>
<feature type="domain" description="AB hydrolase-1" evidence="1">
    <location>
        <begin position="10"/>
        <end position="247"/>
    </location>
</feature>
<proteinExistence type="predicted"/>
<evidence type="ECO:0000313" key="2">
    <source>
        <dbReference type="EMBL" id="OJJ30159.1"/>
    </source>
</evidence>